<dbReference type="GeneID" id="25322754"/>
<dbReference type="CDD" id="cd06223">
    <property type="entry name" value="PRTases_typeI"/>
    <property type="match status" value="1"/>
</dbReference>
<accession>A0A0D2F129</accession>
<sequence length="465" mass="52158">MSGGVDLLKLSNLASAQNATDAAVQKAHYSPPWADLSIVGVAGSSGSGKTSLAVEIIKSLNLPWVIILSIDSFYKSLTAEQNALAHLNEYDLDSPNSIDFDLLVEKLHDLKQGKRTDIPIYSFQEHQRLEKTVSIYSPHVILLEGILALNDPRVLELLDMKIYVEADADVCLSRRIVRDVRERGRTIEGTVKQWFRYVKPVFQRYVEPQREVADLIVPRGMQNKMAIQMIVNQIRQTLKEKSIRHNAELERLGQQLEDFTLSENAIILDGKPQITGISTILRNPITSHLDFIFYFDRLTALLIEKALDCHNYVSTEVTTPEGYTYSGLRSAGKVSAVVILRGGSCMETGLKRTIPDCLTGRLLIQSNYRTGEPELHYLKLFPDLAEHETVMLLDPQMSSGGAALMAVKVLVDHGVCEARIVFVTFMAGRRGLKRLMSVFPKIKVVAANIVEDGEKRWLEERYFGC</sequence>
<dbReference type="SUPFAM" id="SSF53271">
    <property type="entry name" value="PRTase-like"/>
    <property type="match status" value="1"/>
</dbReference>
<evidence type="ECO:0000259" key="6">
    <source>
        <dbReference type="Pfam" id="PF00485"/>
    </source>
</evidence>
<reference evidence="8 9" key="1">
    <citation type="submission" date="2015-01" db="EMBL/GenBank/DDBJ databases">
        <title>The Genome Sequence of Exophiala xenobiotica CBS118157.</title>
        <authorList>
            <consortium name="The Broad Institute Genomics Platform"/>
            <person name="Cuomo C."/>
            <person name="de Hoog S."/>
            <person name="Gorbushina A."/>
            <person name="Stielow B."/>
            <person name="Teixiera M."/>
            <person name="Abouelleil A."/>
            <person name="Chapman S.B."/>
            <person name="Priest M."/>
            <person name="Young S.K."/>
            <person name="Wortman J."/>
            <person name="Nusbaum C."/>
            <person name="Birren B."/>
        </authorList>
    </citation>
    <scope>NUCLEOTIDE SEQUENCE [LARGE SCALE GENOMIC DNA]</scope>
    <source>
        <strain evidence="8 9">CBS 118157</strain>
    </source>
</reference>
<dbReference type="PRINTS" id="PR00988">
    <property type="entry name" value="URIDINKINASE"/>
</dbReference>
<dbReference type="RefSeq" id="XP_013321229.1">
    <property type="nucleotide sequence ID" value="XM_013465775.1"/>
</dbReference>
<dbReference type="EMBL" id="KN847317">
    <property type="protein sequence ID" value="KIW60645.1"/>
    <property type="molecule type" value="Genomic_DNA"/>
</dbReference>
<evidence type="ECO:0000256" key="5">
    <source>
        <dbReference type="RuleBase" id="RU003825"/>
    </source>
</evidence>
<dbReference type="UniPathway" id="UPA00574">
    <property type="reaction ID" value="UER00637"/>
</dbReference>
<dbReference type="PANTHER" id="PTHR10285">
    <property type="entry name" value="URIDINE KINASE"/>
    <property type="match status" value="1"/>
</dbReference>
<evidence type="ECO:0000256" key="1">
    <source>
        <dbReference type="ARBA" id="ARBA00004690"/>
    </source>
</evidence>
<comment type="catalytic activity">
    <reaction evidence="5">
        <text>uridine + ATP = UMP + ADP + H(+)</text>
        <dbReference type="Rhea" id="RHEA:16825"/>
        <dbReference type="ChEBI" id="CHEBI:15378"/>
        <dbReference type="ChEBI" id="CHEBI:16704"/>
        <dbReference type="ChEBI" id="CHEBI:30616"/>
        <dbReference type="ChEBI" id="CHEBI:57865"/>
        <dbReference type="ChEBI" id="CHEBI:456216"/>
        <dbReference type="EC" id="2.7.1.48"/>
    </reaction>
</comment>
<organism evidence="8 9">
    <name type="scientific">Exophiala xenobiotica</name>
    <dbReference type="NCBI Taxonomy" id="348802"/>
    <lineage>
        <taxon>Eukaryota</taxon>
        <taxon>Fungi</taxon>
        <taxon>Dikarya</taxon>
        <taxon>Ascomycota</taxon>
        <taxon>Pezizomycotina</taxon>
        <taxon>Eurotiomycetes</taxon>
        <taxon>Chaetothyriomycetidae</taxon>
        <taxon>Chaetothyriales</taxon>
        <taxon>Herpotrichiellaceae</taxon>
        <taxon>Exophiala</taxon>
    </lineage>
</organism>
<dbReference type="Pfam" id="PF00485">
    <property type="entry name" value="PRK"/>
    <property type="match status" value="1"/>
</dbReference>
<dbReference type="HOGENOM" id="CLU_021278_0_2_1"/>
<dbReference type="UniPathway" id="UPA00579">
    <property type="reaction ID" value="UER00640"/>
</dbReference>
<dbReference type="InterPro" id="IPR027417">
    <property type="entry name" value="P-loop_NTPase"/>
</dbReference>
<dbReference type="GO" id="GO:0043771">
    <property type="term" value="F:cytidine kinase activity"/>
    <property type="evidence" value="ECO:0007669"/>
    <property type="project" value="RHEA"/>
</dbReference>
<dbReference type="OrthoDB" id="738517at2759"/>
<dbReference type="CDD" id="cd02023">
    <property type="entry name" value="UMPK"/>
    <property type="match status" value="1"/>
</dbReference>
<keyword evidence="4 5" id="KW-0418">Kinase</keyword>
<dbReference type="STRING" id="348802.A0A0D2F129"/>
<dbReference type="GO" id="GO:0005524">
    <property type="term" value="F:ATP binding"/>
    <property type="evidence" value="ECO:0007669"/>
    <property type="project" value="UniProtKB-KW"/>
</dbReference>
<evidence type="ECO:0000256" key="3">
    <source>
        <dbReference type="ARBA" id="ARBA00022741"/>
    </source>
</evidence>
<protein>
    <recommendedName>
        <fullName evidence="5">Uridine kinase</fullName>
        <ecNumber evidence="5">2.7.1.48</ecNumber>
    </recommendedName>
</protein>
<comment type="similarity">
    <text evidence="5">Belongs to the uridine kinase family.</text>
</comment>
<evidence type="ECO:0000256" key="2">
    <source>
        <dbReference type="ARBA" id="ARBA00022679"/>
    </source>
</evidence>
<dbReference type="AlphaFoldDB" id="A0A0D2F129"/>
<dbReference type="GO" id="GO:0044206">
    <property type="term" value="P:UMP salvage"/>
    <property type="evidence" value="ECO:0007669"/>
    <property type="project" value="UniProtKB-UniPathway"/>
</dbReference>
<dbReference type="GO" id="GO:0044211">
    <property type="term" value="P:CTP salvage"/>
    <property type="evidence" value="ECO:0007669"/>
    <property type="project" value="UniProtKB-UniPathway"/>
</dbReference>
<evidence type="ECO:0000313" key="8">
    <source>
        <dbReference type="EMBL" id="KIW60645.1"/>
    </source>
</evidence>
<comment type="pathway">
    <text evidence="1 5">Pyrimidine metabolism; UMP biosynthesis via salvage pathway; UMP from uridine: step 1/1.</text>
</comment>
<proteinExistence type="inferred from homology"/>
<dbReference type="InterPro" id="IPR006083">
    <property type="entry name" value="PRK/URK"/>
</dbReference>
<dbReference type="GO" id="GO:0004849">
    <property type="term" value="F:uridine kinase activity"/>
    <property type="evidence" value="ECO:0007669"/>
    <property type="project" value="UniProtKB-EC"/>
</dbReference>
<keyword evidence="5" id="KW-0067">ATP-binding</keyword>
<evidence type="ECO:0000259" key="7">
    <source>
        <dbReference type="Pfam" id="PF14681"/>
    </source>
</evidence>
<evidence type="ECO:0000256" key="4">
    <source>
        <dbReference type="ARBA" id="ARBA00022777"/>
    </source>
</evidence>
<dbReference type="FunFam" id="3.40.50.300:FF:002070">
    <property type="entry name" value="Uridine kinase"/>
    <property type="match status" value="1"/>
</dbReference>
<keyword evidence="3 5" id="KW-0547">Nucleotide-binding</keyword>
<dbReference type="SUPFAM" id="SSF52540">
    <property type="entry name" value="P-loop containing nucleoside triphosphate hydrolases"/>
    <property type="match status" value="1"/>
</dbReference>
<dbReference type="Pfam" id="PF14681">
    <property type="entry name" value="UPRTase"/>
    <property type="match status" value="1"/>
</dbReference>
<dbReference type="InterPro" id="IPR000764">
    <property type="entry name" value="Uridine_kinase-like"/>
</dbReference>
<dbReference type="NCBIfam" id="NF004018">
    <property type="entry name" value="PRK05480.1"/>
    <property type="match status" value="1"/>
</dbReference>
<keyword evidence="2 5" id="KW-0808">Transferase</keyword>
<dbReference type="InterPro" id="IPR000836">
    <property type="entry name" value="PRTase_dom"/>
</dbReference>
<comment type="catalytic activity">
    <reaction evidence="5">
        <text>cytidine + ATP = CMP + ADP + H(+)</text>
        <dbReference type="Rhea" id="RHEA:24674"/>
        <dbReference type="ChEBI" id="CHEBI:15378"/>
        <dbReference type="ChEBI" id="CHEBI:17562"/>
        <dbReference type="ChEBI" id="CHEBI:30616"/>
        <dbReference type="ChEBI" id="CHEBI:60377"/>
        <dbReference type="ChEBI" id="CHEBI:456216"/>
        <dbReference type="EC" id="2.7.1.48"/>
    </reaction>
</comment>
<feature type="domain" description="Phosphoribulokinase/uridine kinase" evidence="6">
    <location>
        <begin position="38"/>
        <end position="225"/>
    </location>
</feature>
<name>A0A0D2F129_9EURO</name>
<feature type="domain" description="Phosphoribosyltransferase" evidence="7">
    <location>
        <begin position="271"/>
        <end position="449"/>
    </location>
</feature>
<comment type="pathway">
    <text evidence="5">Pyrimidine metabolism; CTP biosynthesis via salvage pathway; CTP from cytidine: step 1/3.</text>
</comment>
<dbReference type="Gene3D" id="3.40.50.300">
    <property type="entry name" value="P-loop containing nucleotide triphosphate hydrolases"/>
    <property type="match status" value="1"/>
</dbReference>
<dbReference type="InterPro" id="IPR029057">
    <property type="entry name" value="PRTase-like"/>
</dbReference>
<gene>
    <name evidence="8" type="ORF">PV05_00846</name>
</gene>
<dbReference type="Proteomes" id="UP000054342">
    <property type="component" value="Unassembled WGS sequence"/>
</dbReference>
<dbReference type="Gene3D" id="3.40.50.2020">
    <property type="match status" value="1"/>
</dbReference>
<keyword evidence="9" id="KW-1185">Reference proteome</keyword>
<evidence type="ECO:0000313" key="9">
    <source>
        <dbReference type="Proteomes" id="UP000054342"/>
    </source>
</evidence>
<dbReference type="NCBIfam" id="TIGR00235">
    <property type="entry name" value="udk"/>
    <property type="match status" value="1"/>
</dbReference>
<dbReference type="EC" id="2.7.1.48" evidence="5"/>